<comment type="caution">
    <text evidence="3">The sequence shown here is derived from an EMBL/GenBank/DDBJ whole genome shotgun (WGS) entry which is preliminary data.</text>
</comment>
<dbReference type="EMBL" id="JACOMF010000089">
    <property type="protein sequence ID" value="MBC4018888.1"/>
    <property type="molecule type" value="Genomic_DNA"/>
</dbReference>
<feature type="domain" description="TadE-like" evidence="2">
    <location>
        <begin position="14"/>
        <end position="56"/>
    </location>
</feature>
<keyword evidence="1" id="KW-1133">Transmembrane helix</keyword>
<dbReference type="AlphaFoldDB" id="A0A9X0R5F4"/>
<dbReference type="InterPro" id="IPR012495">
    <property type="entry name" value="TadE-like_dom"/>
</dbReference>
<dbReference type="Proteomes" id="UP000600101">
    <property type="component" value="Unassembled WGS sequence"/>
</dbReference>
<evidence type="ECO:0000313" key="3">
    <source>
        <dbReference type="EMBL" id="MBC4018888.1"/>
    </source>
</evidence>
<feature type="transmembrane region" description="Helical" evidence="1">
    <location>
        <begin position="20"/>
        <end position="42"/>
    </location>
</feature>
<evidence type="ECO:0000256" key="1">
    <source>
        <dbReference type="SAM" id="Phobius"/>
    </source>
</evidence>
<keyword evidence="1" id="KW-0472">Membrane</keyword>
<reference evidence="3" key="1">
    <citation type="submission" date="2020-08" db="EMBL/GenBank/DDBJ databases">
        <authorList>
            <person name="Hu Y."/>
            <person name="Nguyen S.V."/>
            <person name="Li F."/>
            <person name="Fanning S."/>
        </authorList>
    </citation>
    <scope>NUCLEOTIDE SEQUENCE</scope>
    <source>
        <strain evidence="3">SYSU D8009</strain>
    </source>
</reference>
<keyword evidence="4" id="KW-1185">Reference proteome</keyword>
<accession>A0A9X0R5F4</accession>
<keyword evidence="1" id="KW-0812">Transmembrane</keyword>
<evidence type="ECO:0000259" key="2">
    <source>
        <dbReference type="Pfam" id="PF07811"/>
    </source>
</evidence>
<sequence length="156" mass="16305">MMAKTTAMFGDRRGAASVELALVIPIILLLIGGVAEFAYAIWTRNVLATAVAQGGRYAMLAGANATSSNVRAVVRNSTQLAIPEQAVSVSAPTCFCVVAGRPPTLAPEQCKKTCADGRVAGTYISISASHTYSPIMGKLSPFGSRTFVEPAQVRID</sequence>
<evidence type="ECO:0000313" key="4">
    <source>
        <dbReference type="Proteomes" id="UP000600101"/>
    </source>
</evidence>
<name>A0A9X0R5F4_9PROT</name>
<dbReference type="RefSeq" id="WP_186773627.1">
    <property type="nucleotide sequence ID" value="NZ_JACOMF010000089.1"/>
</dbReference>
<organism evidence="3 4">
    <name type="scientific">Siccirubricoccus deserti</name>
    <dbReference type="NCBI Taxonomy" id="2013562"/>
    <lineage>
        <taxon>Bacteria</taxon>
        <taxon>Pseudomonadati</taxon>
        <taxon>Pseudomonadota</taxon>
        <taxon>Alphaproteobacteria</taxon>
        <taxon>Acetobacterales</taxon>
        <taxon>Roseomonadaceae</taxon>
        <taxon>Siccirubricoccus</taxon>
    </lineage>
</organism>
<dbReference type="Pfam" id="PF07811">
    <property type="entry name" value="TadE"/>
    <property type="match status" value="1"/>
</dbReference>
<protein>
    <submittedName>
        <fullName evidence="3">Pilus assembly protein</fullName>
    </submittedName>
</protein>
<proteinExistence type="predicted"/>
<gene>
    <name evidence="3" type="ORF">H7965_26920</name>
</gene>